<evidence type="ECO:0000313" key="1">
    <source>
        <dbReference type="EMBL" id="CAC5376561.1"/>
    </source>
</evidence>
<dbReference type="AlphaFoldDB" id="A0A6J8AZY8"/>
<evidence type="ECO:0000313" key="2">
    <source>
        <dbReference type="Proteomes" id="UP000507470"/>
    </source>
</evidence>
<sequence>MDNRGVMLDDQYSCLLIEQNVFYNRMPYQSNIWRSKYPKLALTDANDTIEVGNPEGNETTENIFCSKSVPAFNRLNKYGPEWFNVKNNIYISDDFQAPLYGNFKPMCLLEQFVSEKKFEDPVMASDCRPRGPIATRCWFVFKECSNQSKETFCKKRTRKSQTFYLDTEDKSDTDENVCLNRVSEMRQKCGTGADFAVIYGPTGAMTLGGDDCYFAWYGCPKLGEASRGRFQVDKNCAKDEATCLSRAVAQWRYCGSNPSFPVFSIYSPTGQYRAVGAGCWIKIIVKHVGNRTFTTVKEQLTLKQILSEKAVFQELNTFGVFVVAIHKTKLLHPLDHWQKRKIILDDKNSTDLIVQ</sequence>
<dbReference type="OrthoDB" id="6080154at2759"/>
<keyword evidence="2" id="KW-1185">Reference proteome</keyword>
<dbReference type="EMBL" id="CACVKT020002214">
    <property type="protein sequence ID" value="CAC5376561.1"/>
    <property type="molecule type" value="Genomic_DNA"/>
</dbReference>
<proteinExistence type="predicted"/>
<gene>
    <name evidence="1" type="ORF">MCOR_13160</name>
</gene>
<reference evidence="1 2" key="1">
    <citation type="submission" date="2020-06" db="EMBL/GenBank/DDBJ databases">
        <authorList>
            <person name="Li R."/>
            <person name="Bekaert M."/>
        </authorList>
    </citation>
    <scope>NUCLEOTIDE SEQUENCE [LARGE SCALE GENOMIC DNA]</scope>
    <source>
        <strain evidence="2">wild</strain>
    </source>
</reference>
<dbReference type="Proteomes" id="UP000507470">
    <property type="component" value="Unassembled WGS sequence"/>
</dbReference>
<accession>A0A6J8AZY8</accession>
<name>A0A6J8AZY8_MYTCO</name>
<organism evidence="1 2">
    <name type="scientific">Mytilus coruscus</name>
    <name type="common">Sea mussel</name>
    <dbReference type="NCBI Taxonomy" id="42192"/>
    <lineage>
        <taxon>Eukaryota</taxon>
        <taxon>Metazoa</taxon>
        <taxon>Spiralia</taxon>
        <taxon>Lophotrochozoa</taxon>
        <taxon>Mollusca</taxon>
        <taxon>Bivalvia</taxon>
        <taxon>Autobranchia</taxon>
        <taxon>Pteriomorphia</taxon>
        <taxon>Mytilida</taxon>
        <taxon>Mytiloidea</taxon>
        <taxon>Mytilidae</taxon>
        <taxon>Mytilinae</taxon>
        <taxon>Mytilus</taxon>
    </lineage>
</organism>
<protein>
    <submittedName>
        <fullName evidence="1">Uncharacterized protein</fullName>
    </submittedName>
</protein>